<dbReference type="Pfam" id="PF02684">
    <property type="entry name" value="LpxB"/>
    <property type="match status" value="1"/>
</dbReference>
<sequence>MAKPLKVALLAGESSGDTLGAGLMKALKAHYPDIEFAGIGGPLMEAEGLVSRVPMERLSVMGISEVLGRLPELLKVRRAFFQWCCQWQADVFIGIDAPDFNLGLEKRLRRAGIRTVHYVSPSVWAWRKGRIRKIRQAVDHMLTLLPFEADFYQQESIPVTFVGHTMADRLPMKPDTQQARQQFELLSDQPVVAMLPGSRSSEVSRLLPIFAETMSAVAQELPTLQVLIPAANEARNQQITQWLQAHSPGFHYQVIDGQADAVITASDAVLVASGTATLQTMLLKKPMVVAYRMSGFSYWLISSLATTEWVSLPNILEQRYWVPERLQEAATPEQLSADLKTALTDKAYRRAFVERAEHWHQYMARNADEEAAKAVLSLVTL</sequence>
<dbReference type="UniPathway" id="UPA00973"/>
<evidence type="ECO:0000313" key="12">
    <source>
        <dbReference type="EMBL" id="EAR10235.1"/>
    </source>
</evidence>
<dbReference type="PANTHER" id="PTHR30372:SF4">
    <property type="entry name" value="LIPID-A-DISACCHARIDE SYNTHASE, MITOCHONDRIAL-RELATED"/>
    <property type="match status" value="1"/>
</dbReference>
<gene>
    <name evidence="11 12" type="primary">lpxB</name>
    <name evidence="12" type="ORF">MED297_13467</name>
</gene>
<dbReference type="AlphaFoldDB" id="A4BCG9"/>
<dbReference type="EMBL" id="AAOE01000005">
    <property type="protein sequence ID" value="EAR10235.1"/>
    <property type="molecule type" value="Genomic_DNA"/>
</dbReference>
<keyword evidence="5 11" id="KW-0444">Lipid biosynthesis</keyword>
<dbReference type="GO" id="GO:0016020">
    <property type="term" value="C:membrane"/>
    <property type="evidence" value="ECO:0007669"/>
    <property type="project" value="GOC"/>
</dbReference>
<dbReference type="EC" id="2.4.1.182" evidence="3 11"/>
<keyword evidence="8 11" id="KW-0808">Transferase</keyword>
<keyword evidence="9 11" id="KW-0443">Lipid metabolism</keyword>
<reference evidence="12 13" key="1">
    <citation type="submission" date="2006-02" db="EMBL/GenBank/DDBJ databases">
        <authorList>
            <person name="Pinhassi J."/>
            <person name="Pedros-Alio C."/>
            <person name="Ferriera S."/>
            <person name="Johnson J."/>
            <person name="Kravitz S."/>
            <person name="Halpern A."/>
            <person name="Remington K."/>
            <person name="Beeson K."/>
            <person name="Tran B."/>
            <person name="Rogers Y.-H."/>
            <person name="Friedman R."/>
            <person name="Venter J.C."/>
        </authorList>
    </citation>
    <scope>NUCLEOTIDE SEQUENCE [LARGE SCALE GENOMIC DNA]</scope>
    <source>
        <strain evidence="12 13">MED297</strain>
    </source>
</reference>
<keyword evidence="7 11" id="KW-0328">Glycosyltransferase</keyword>
<protein>
    <recommendedName>
        <fullName evidence="4 11">Lipid-A-disaccharide synthase</fullName>
        <ecNumber evidence="3 11">2.4.1.182</ecNumber>
    </recommendedName>
</protein>
<name>A4BCG9_9GAMM</name>
<dbReference type="PANTHER" id="PTHR30372">
    <property type="entry name" value="LIPID-A-DISACCHARIDE SYNTHASE"/>
    <property type="match status" value="1"/>
</dbReference>
<evidence type="ECO:0000256" key="10">
    <source>
        <dbReference type="ARBA" id="ARBA00048975"/>
    </source>
</evidence>
<dbReference type="GO" id="GO:0005543">
    <property type="term" value="F:phospholipid binding"/>
    <property type="evidence" value="ECO:0007669"/>
    <property type="project" value="TreeGrafter"/>
</dbReference>
<dbReference type="Proteomes" id="UP000005953">
    <property type="component" value="Unassembled WGS sequence"/>
</dbReference>
<dbReference type="InterPro" id="IPR003835">
    <property type="entry name" value="Glyco_trans_19"/>
</dbReference>
<keyword evidence="13" id="KW-1185">Reference proteome</keyword>
<comment type="catalytic activity">
    <reaction evidence="10 11">
        <text>a lipid X + a UDP-2-N,3-O-bis[(3R)-3-hydroxyacyl]-alpha-D-glucosamine = a lipid A disaccharide + UDP + H(+)</text>
        <dbReference type="Rhea" id="RHEA:67828"/>
        <dbReference type="ChEBI" id="CHEBI:15378"/>
        <dbReference type="ChEBI" id="CHEBI:58223"/>
        <dbReference type="ChEBI" id="CHEBI:137748"/>
        <dbReference type="ChEBI" id="CHEBI:176338"/>
        <dbReference type="ChEBI" id="CHEBI:176343"/>
        <dbReference type="EC" id="2.4.1.182"/>
    </reaction>
</comment>
<organism evidence="12 13">
    <name type="scientific">Reinekea blandensis MED297</name>
    <dbReference type="NCBI Taxonomy" id="314283"/>
    <lineage>
        <taxon>Bacteria</taxon>
        <taxon>Pseudomonadati</taxon>
        <taxon>Pseudomonadota</taxon>
        <taxon>Gammaproteobacteria</taxon>
        <taxon>Oceanospirillales</taxon>
        <taxon>Saccharospirillaceae</taxon>
        <taxon>Reinekea</taxon>
    </lineage>
</organism>
<comment type="function">
    <text evidence="1 11">Condensation of UDP-2,3-diacylglucosamine and 2,3-diacylglucosamine-1-phosphate to form lipid A disaccharide, a precursor of lipid A, a phosphorylated glycolipid that anchors the lipopolysaccharide to the outer membrane of the cell.</text>
</comment>
<dbReference type="SUPFAM" id="SSF53756">
    <property type="entry name" value="UDP-Glycosyltransferase/glycogen phosphorylase"/>
    <property type="match status" value="1"/>
</dbReference>
<evidence type="ECO:0000256" key="3">
    <source>
        <dbReference type="ARBA" id="ARBA00012687"/>
    </source>
</evidence>
<comment type="caution">
    <text evidence="12">The sequence shown here is derived from an EMBL/GenBank/DDBJ whole genome shotgun (WGS) entry which is preliminary data.</text>
</comment>
<dbReference type="OrthoDB" id="9801642at2"/>
<evidence type="ECO:0000256" key="9">
    <source>
        <dbReference type="ARBA" id="ARBA00023098"/>
    </source>
</evidence>
<evidence type="ECO:0000256" key="8">
    <source>
        <dbReference type="ARBA" id="ARBA00022679"/>
    </source>
</evidence>
<dbReference type="STRING" id="314283.MED297_13467"/>
<evidence type="ECO:0000256" key="5">
    <source>
        <dbReference type="ARBA" id="ARBA00022516"/>
    </source>
</evidence>
<accession>A4BCG9</accession>
<evidence type="ECO:0000256" key="7">
    <source>
        <dbReference type="ARBA" id="ARBA00022676"/>
    </source>
</evidence>
<dbReference type="HOGENOM" id="CLU_036577_3_0_6"/>
<dbReference type="GO" id="GO:0008915">
    <property type="term" value="F:lipid-A-disaccharide synthase activity"/>
    <property type="evidence" value="ECO:0007669"/>
    <property type="project" value="UniProtKB-UniRule"/>
</dbReference>
<evidence type="ECO:0000256" key="4">
    <source>
        <dbReference type="ARBA" id="ARBA00020902"/>
    </source>
</evidence>
<dbReference type="Gene3D" id="3.40.50.2000">
    <property type="entry name" value="Glycogen Phosphorylase B"/>
    <property type="match status" value="2"/>
</dbReference>
<dbReference type="NCBIfam" id="TIGR00215">
    <property type="entry name" value="lpxB"/>
    <property type="match status" value="1"/>
</dbReference>
<evidence type="ECO:0000256" key="1">
    <source>
        <dbReference type="ARBA" id="ARBA00002056"/>
    </source>
</evidence>
<evidence type="ECO:0000256" key="6">
    <source>
        <dbReference type="ARBA" id="ARBA00022556"/>
    </source>
</evidence>
<dbReference type="GO" id="GO:0009245">
    <property type="term" value="P:lipid A biosynthetic process"/>
    <property type="evidence" value="ECO:0007669"/>
    <property type="project" value="UniProtKB-UniRule"/>
</dbReference>
<keyword evidence="6 11" id="KW-0441">Lipid A biosynthesis</keyword>
<comment type="similarity">
    <text evidence="2 11">Belongs to the LpxB family.</text>
</comment>
<comment type="pathway">
    <text evidence="11">Bacterial outer membrane biogenesis; LPS lipid A biosynthesis.</text>
</comment>
<evidence type="ECO:0000256" key="2">
    <source>
        <dbReference type="ARBA" id="ARBA00007868"/>
    </source>
</evidence>
<proteinExistence type="inferred from homology"/>
<dbReference type="HAMAP" id="MF_00392">
    <property type="entry name" value="LpxB"/>
    <property type="match status" value="1"/>
</dbReference>
<dbReference type="RefSeq" id="WP_008042592.1">
    <property type="nucleotide sequence ID" value="NZ_CH724149.1"/>
</dbReference>
<evidence type="ECO:0000256" key="11">
    <source>
        <dbReference type="HAMAP-Rule" id="MF_00392"/>
    </source>
</evidence>
<evidence type="ECO:0000313" key="13">
    <source>
        <dbReference type="Proteomes" id="UP000005953"/>
    </source>
</evidence>